<dbReference type="OrthoDB" id="7866630at2"/>
<keyword evidence="3" id="KW-1185">Reference proteome</keyword>
<keyword evidence="1" id="KW-0732">Signal</keyword>
<dbReference type="RefSeq" id="WP_108852351.1">
    <property type="nucleotide sequence ID" value="NZ_OMOQ01000001.1"/>
</dbReference>
<feature type="chain" id="PRO_5015356620" evidence="1">
    <location>
        <begin position="20"/>
        <end position="114"/>
    </location>
</feature>
<dbReference type="AlphaFoldDB" id="A0A2R8B5Z0"/>
<evidence type="ECO:0000313" key="2">
    <source>
        <dbReference type="EMBL" id="SPH17963.1"/>
    </source>
</evidence>
<evidence type="ECO:0000256" key="1">
    <source>
        <dbReference type="SAM" id="SignalP"/>
    </source>
</evidence>
<reference evidence="2 3" key="1">
    <citation type="submission" date="2018-03" db="EMBL/GenBank/DDBJ databases">
        <authorList>
            <person name="Keele B.F."/>
        </authorList>
    </citation>
    <scope>NUCLEOTIDE SEQUENCE [LARGE SCALE GENOMIC DNA]</scope>
    <source>
        <strain evidence="2 3">CECT 8626</strain>
    </source>
</reference>
<name>A0A2R8B5Z0_9RHOB</name>
<dbReference type="Gene3D" id="2.60.120.380">
    <property type="match status" value="1"/>
</dbReference>
<feature type="signal peptide" evidence="1">
    <location>
        <begin position="1"/>
        <end position="19"/>
    </location>
</feature>
<evidence type="ECO:0000313" key="3">
    <source>
        <dbReference type="Proteomes" id="UP000244924"/>
    </source>
</evidence>
<sequence>MLRFLSAFLFGLWATGAAAQNCSEIKFSPGASAGEVTGQVTDGQPMCFVFGSGAGQTARLQLFGSKNTCFTLTDVVDCRDDFSFPTELRTYEVNVFQLFRSTASEQYTLRLTIR</sequence>
<dbReference type="Proteomes" id="UP000244924">
    <property type="component" value="Unassembled WGS sequence"/>
</dbReference>
<dbReference type="EMBL" id="OMOQ01000001">
    <property type="protein sequence ID" value="SPH17963.1"/>
    <property type="molecule type" value="Genomic_DNA"/>
</dbReference>
<organism evidence="2 3">
    <name type="scientific">Albidovulum aquaemixtae</name>
    <dbReference type="NCBI Taxonomy" id="1542388"/>
    <lineage>
        <taxon>Bacteria</taxon>
        <taxon>Pseudomonadati</taxon>
        <taxon>Pseudomonadota</taxon>
        <taxon>Alphaproteobacteria</taxon>
        <taxon>Rhodobacterales</taxon>
        <taxon>Paracoccaceae</taxon>
        <taxon>Albidovulum</taxon>
    </lineage>
</organism>
<gene>
    <name evidence="2" type="ORF">DEA8626_01492</name>
</gene>
<proteinExistence type="predicted"/>
<accession>A0A2R8B5Z0</accession>
<protein>
    <submittedName>
        <fullName evidence="2">Uncharacterized protein</fullName>
    </submittedName>
</protein>